<dbReference type="PANTHER" id="PTHR15099">
    <property type="entry name" value="PROTEIN PM1"/>
    <property type="match status" value="1"/>
</dbReference>
<dbReference type="Proteomes" id="UP000670152">
    <property type="component" value="Unassembled WGS sequence"/>
</dbReference>
<evidence type="ECO:0000256" key="4">
    <source>
        <dbReference type="ARBA" id="ARBA00022692"/>
    </source>
</evidence>
<evidence type="ECO:0000256" key="5">
    <source>
        <dbReference type="ARBA" id="ARBA00022792"/>
    </source>
</evidence>
<dbReference type="GO" id="GO:0007007">
    <property type="term" value="P:inner mitochondrial membrane organization"/>
    <property type="evidence" value="ECO:0007669"/>
    <property type="project" value="TreeGrafter"/>
</dbReference>
<evidence type="ECO:0000256" key="7">
    <source>
        <dbReference type="ARBA" id="ARBA00023128"/>
    </source>
</evidence>
<protein>
    <submittedName>
        <fullName evidence="10">TMM11 protein</fullName>
    </submittedName>
</protein>
<accession>A0A836F0E9</accession>
<name>A0A836F0E9_9HYME</name>
<gene>
    <name evidence="10" type="primary">Tmem11</name>
    <name evidence="10" type="ORF">G6Z77_0012367</name>
</gene>
<feature type="non-terminal residue" evidence="10">
    <location>
        <position position="1"/>
    </location>
</feature>
<comment type="function">
    <text evidence="1">Plays a role in mitochondrial morphogenesis.</text>
</comment>
<comment type="subcellular location">
    <subcellularLocation>
        <location evidence="2">Mitochondrion inner membrane</location>
        <topology evidence="2">Multi-pass membrane protein</topology>
    </subcellularLocation>
</comment>
<proteinExistence type="inferred from homology"/>
<evidence type="ECO:0000256" key="6">
    <source>
        <dbReference type="ARBA" id="ARBA00022989"/>
    </source>
</evidence>
<reference evidence="10 11" key="1">
    <citation type="submission" date="2020-02" db="EMBL/GenBank/DDBJ databases">
        <title>Relaxed selection underlies rapid genomic changes in the transitions from sociality to social parasitism in ants.</title>
        <authorList>
            <person name="Bi X."/>
        </authorList>
    </citation>
    <scope>NUCLEOTIDE SEQUENCE [LARGE SCALE GENOMIC DNA]</scope>
    <source>
        <strain evidence="10">BGI-DK2014b</strain>
        <tissue evidence="10">Whole body</tissue>
    </source>
</reference>
<comment type="similarity">
    <text evidence="3">Belongs to the TMEM11 family.</text>
</comment>
<feature type="transmembrane region" description="Helical" evidence="9">
    <location>
        <begin position="112"/>
        <end position="130"/>
    </location>
</feature>
<sequence length="134" mass="15362">MKRLTTLLFADKQLLTFPNPQKRLGEKSRDLRSSRRNREGLVWGDRPYICGPLGFTSVITCGLYTVSWQFDPCCQYQVETDTSKLPHVELLAVLGPSSPTFLVRKDDKRRRILHTTVALAAFGITAWRVYQAFK</sequence>
<keyword evidence="5" id="KW-0999">Mitochondrion inner membrane</keyword>
<keyword evidence="8 9" id="KW-0472">Membrane</keyword>
<dbReference type="PANTHER" id="PTHR15099:SF2">
    <property type="entry name" value="TRANSMEMBRANE PROTEIN 11, MITOCHONDRIAL"/>
    <property type="match status" value="1"/>
</dbReference>
<keyword evidence="6 9" id="KW-1133">Transmembrane helix</keyword>
<dbReference type="GO" id="GO:0005743">
    <property type="term" value="C:mitochondrial inner membrane"/>
    <property type="evidence" value="ECO:0007669"/>
    <property type="project" value="UniProtKB-SubCell"/>
</dbReference>
<dbReference type="OrthoDB" id="9970856at2759"/>
<evidence type="ECO:0000256" key="9">
    <source>
        <dbReference type="SAM" id="Phobius"/>
    </source>
</evidence>
<dbReference type="EMBL" id="JAANIB010008274">
    <property type="protein sequence ID" value="KAG5323881.1"/>
    <property type="molecule type" value="Genomic_DNA"/>
</dbReference>
<comment type="caution">
    <text evidence="10">The sequence shown here is derived from an EMBL/GenBank/DDBJ whole genome shotgun (WGS) entry which is preliminary data.</text>
</comment>
<dbReference type="AlphaFoldDB" id="A0A836F0E9"/>
<dbReference type="Pfam" id="PF14972">
    <property type="entry name" value="Mito_morph_reg"/>
    <property type="match status" value="1"/>
</dbReference>
<keyword evidence="7" id="KW-0496">Mitochondrion</keyword>
<evidence type="ECO:0000313" key="10">
    <source>
        <dbReference type="EMBL" id="KAG5323881.1"/>
    </source>
</evidence>
<organism evidence="10 11">
    <name type="scientific">Acromyrmex heyeri</name>
    <dbReference type="NCBI Taxonomy" id="230685"/>
    <lineage>
        <taxon>Eukaryota</taxon>
        <taxon>Metazoa</taxon>
        <taxon>Ecdysozoa</taxon>
        <taxon>Arthropoda</taxon>
        <taxon>Hexapoda</taxon>
        <taxon>Insecta</taxon>
        <taxon>Pterygota</taxon>
        <taxon>Neoptera</taxon>
        <taxon>Endopterygota</taxon>
        <taxon>Hymenoptera</taxon>
        <taxon>Apocrita</taxon>
        <taxon>Aculeata</taxon>
        <taxon>Formicoidea</taxon>
        <taxon>Formicidae</taxon>
        <taxon>Myrmicinae</taxon>
        <taxon>Acromyrmex</taxon>
    </lineage>
</organism>
<dbReference type="InterPro" id="IPR026120">
    <property type="entry name" value="TMEM11"/>
</dbReference>
<keyword evidence="11" id="KW-1185">Reference proteome</keyword>
<keyword evidence="4 9" id="KW-0812">Transmembrane</keyword>
<evidence type="ECO:0000256" key="3">
    <source>
        <dbReference type="ARBA" id="ARBA00006060"/>
    </source>
</evidence>
<evidence type="ECO:0000256" key="2">
    <source>
        <dbReference type="ARBA" id="ARBA00004448"/>
    </source>
</evidence>
<evidence type="ECO:0000313" key="11">
    <source>
        <dbReference type="Proteomes" id="UP000670152"/>
    </source>
</evidence>
<feature type="non-terminal residue" evidence="10">
    <location>
        <position position="134"/>
    </location>
</feature>
<evidence type="ECO:0000256" key="8">
    <source>
        <dbReference type="ARBA" id="ARBA00023136"/>
    </source>
</evidence>
<evidence type="ECO:0000256" key="1">
    <source>
        <dbReference type="ARBA" id="ARBA00002812"/>
    </source>
</evidence>